<accession>A0A6A5U4Z3</accession>
<evidence type="ECO:0000313" key="2">
    <source>
        <dbReference type="EMBL" id="KAF1959915.1"/>
    </source>
</evidence>
<keyword evidence="3" id="KW-1185">Reference proteome</keyword>
<feature type="compositionally biased region" description="Basic and acidic residues" evidence="1">
    <location>
        <begin position="165"/>
        <end position="174"/>
    </location>
</feature>
<feature type="region of interest" description="Disordered" evidence="1">
    <location>
        <begin position="1"/>
        <end position="26"/>
    </location>
</feature>
<name>A0A6A5U4Z3_9PLEO</name>
<reference evidence="2" key="1">
    <citation type="journal article" date="2020" name="Stud. Mycol.">
        <title>101 Dothideomycetes genomes: a test case for predicting lifestyles and emergence of pathogens.</title>
        <authorList>
            <person name="Haridas S."/>
            <person name="Albert R."/>
            <person name="Binder M."/>
            <person name="Bloem J."/>
            <person name="Labutti K."/>
            <person name="Salamov A."/>
            <person name="Andreopoulos B."/>
            <person name="Baker S."/>
            <person name="Barry K."/>
            <person name="Bills G."/>
            <person name="Bluhm B."/>
            <person name="Cannon C."/>
            <person name="Castanera R."/>
            <person name="Culley D."/>
            <person name="Daum C."/>
            <person name="Ezra D."/>
            <person name="Gonzalez J."/>
            <person name="Henrissat B."/>
            <person name="Kuo A."/>
            <person name="Liang C."/>
            <person name="Lipzen A."/>
            <person name="Lutzoni F."/>
            <person name="Magnuson J."/>
            <person name="Mondo S."/>
            <person name="Nolan M."/>
            <person name="Ohm R."/>
            <person name="Pangilinan J."/>
            <person name="Park H.-J."/>
            <person name="Ramirez L."/>
            <person name="Alfaro M."/>
            <person name="Sun H."/>
            <person name="Tritt A."/>
            <person name="Yoshinaga Y."/>
            <person name="Zwiers L.-H."/>
            <person name="Turgeon B."/>
            <person name="Goodwin S."/>
            <person name="Spatafora J."/>
            <person name="Crous P."/>
            <person name="Grigoriev I."/>
        </authorList>
    </citation>
    <scope>NUCLEOTIDE SEQUENCE</scope>
    <source>
        <strain evidence="2">CBS 675.92</strain>
    </source>
</reference>
<evidence type="ECO:0000313" key="3">
    <source>
        <dbReference type="Proteomes" id="UP000800035"/>
    </source>
</evidence>
<dbReference type="AlphaFoldDB" id="A0A6A5U4Z3"/>
<feature type="compositionally biased region" description="Basic and acidic residues" evidence="1">
    <location>
        <begin position="144"/>
        <end position="153"/>
    </location>
</feature>
<dbReference type="EMBL" id="ML976984">
    <property type="protein sequence ID" value="KAF1959915.1"/>
    <property type="molecule type" value="Genomic_DNA"/>
</dbReference>
<proteinExistence type="predicted"/>
<dbReference type="Proteomes" id="UP000800035">
    <property type="component" value="Unassembled WGS sequence"/>
</dbReference>
<feature type="region of interest" description="Disordered" evidence="1">
    <location>
        <begin position="49"/>
        <end position="223"/>
    </location>
</feature>
<gene>
    <name evidence="2" type="ORF">CC80DRAFT_533217</name>
</gene>
<protein>
    <submittedName>
        <fullName evidence="2">Uncharacterized protein</fullName>
    </submittedName>
</protein>
<dbReference type="OrthoDB" id="2590867at2759"/>
<sequence>MSAAGPNSGINTSTSAGTGVGGAIRKGVGLVHGTGEAIRGNVNAAVDSAAGDHEAAARNQNIAARGVDEIENGHYHGTGAGVTPHDTQRERANRVVQGEANPVGSTNYGPHGTSAGNTLDPRVESGSDRVYSVIQTDGSSDPPEPPHHEEPHANPDPNSPLVAPHPEEPHKVDLDAPPSTNEAPPQVDVDKKPELKNEPKVEPKVIELPKVEPPRMSQRSFSH</sequence>
<feature type="compositionally biased region" description="Basic and acidic residues" evidence="1">
    <location>
        <begin position="188"/>
        <end position="213"/>
    </location>
</feature>
<organism evidence="2 3">
    <name type="scientific">Byssothecium circinans</name>
    <dbReference type="NCBI Taxonomy" id="147558"/>
    <lineage>
        <taxon>Eukaryota</taxon>
        <taxon>Fungi</taxon>
        <taxon>Dikarya</taxon>
        <taxon>Ascomycota</taxon>
        <taxon>Pezizomycotina</taxon>
        <taxon>Dothideomycetes</taxon>
        <taxon>Pleosporomycetidae</taxon>
        <taxon>Pleosporales</taxon>
        <taxon>Massarineae</taxon>
        <taxon>Massarinaceae</taxon>
        <taxon>Byssothecium</taxon>
    </lineage>
</organism>
<evidence type="ECO:0000256" key="1">
    <source>
        <dbReference type="SAM" id="MobiDB-lite"/>
    </source>
</evidence>